<sequence length="118" mass="13357">MSYRIAIGTIDGVEVTEHFGQGKSFQILEIDQQSDEIRLLGSIEVVHSEHCGSGHDENLIQEKIQAFLDWNVIAVIVKQIGPRSERMVTKNGIEVLVFSGKIADGLDKIKKFYKRRIF</sequence>
<keyword evidence="3" id="KW-1185">Reference proteome</keyword>
<dbReference type="PANTHER" id="PTHR33937:SF2">
    <property type="entry name" value="DINITROGENASE IRON-MOLYBDENUM COFACTOR BIOSYNTHESIS DOMAIN-CONTAINING PROTEIN"/>
    <property type="match status" value="1"/>
</dbReference>
<proteinExistence type="predicted"/>
<comment type="caution">
    <text evidence="2">The sequence shown here is derived from an EMBL/GenBank/DDBJ whole genome shotgun (WGS) entry which is preliminary data.</text>
</comment>
<dbReference type="Gene3D" id="3.30.420.130">
    <property type="entry name" value="Dinitrogenase iron-molybdenum cofactor biosynthesis domain"/>
    <property type="match status" value="1"/>
</dbReference>
<gene>
    <name evidence="2" type="ORF">H0486_07310</name>
</gene>
<dbReference type="SUPFAM" id="SSF53146">
    <property type="entry name" value="Nitrogenase accessory factor-like"/>
    <property type="match status" value="1"/>
</dbReference>
<evidence type="ECO:0000313" key="3">
    <source>
        <dbReference type="Proteomes" id="UP000574276"/>
    </source>
</evidence>
<organism evidence="2 3">
    <name type="scientific">Variimorphobacter saccharofermentans</name>
    <dbReference type="NCBI Taxonomy" id="2755051"/>
    <lineage>
        <taxon>Bacteria</taxon>
        <taxon>Bacillati</taxon>
        <taxon>Bacillota</taxon>
        <taxon>Clostridia</taxon>
        <taxon>Lachnospirales</taxon>
        <taxon>Lachnospiraceae</taxon>
        <taxon>Variimorphobacter</taxon>
    </lineage>
</organism>
<dbReference type="AlphaFoldDB" id="A0A839K1W4"/>
<feature type="domain" description="Dinitrogenase iron-molybdenum cofactor biosynthesis" evidence="1">
    <location>
        <begin position="12"/>
        <end position="110"/>
    </location>
</feature>
<dbReference type="Pfam" id="PF02579">
    <property type="entry name" value="Nitro_FeMo-Co"/>
    <property type="match status" value="1"/>
</dbReference>
<dbReference type="PANTHER" id="PTHR33937">
    <property type="entry name" value="IRON-MOLYBDENUM PROTEIN-RELATED-RELATED"/>
    <property type="match status" value="1"/>
</dbReference>
<protein>
    <recommendedName>
        <fullName evidence="1">Dinitrogenase iron-molybdenum cofactor biosynthesis domain-containing protein</fullName>
    </recommendedName>
</protein>
<name>A0A839K1W4_9FIRM</name>
<evidence type="ECO:0000259" key="1">
    <source>
        <dbReference type="Pfam" id="PF02579"/>
    </source>
</evidence>
<reference evidence="2 3" key="1">
    <citation type="submission" date="2020-07" db="EMBL/GenBank/DDBJ databases">
        <title>Characterization and genome sequencing of isolate MD1, a novel member within the family Lachnospiraceae.</title>
        <authorList>
            <person name="Rettenmaier R."/>
            <person name="Di Bello L."/>
            <person name="Zinser C."/>
            <person name="Scheitz K."/>
            <person name="Liebl W."/>
            <person name="Zverlov V."/>
        </authorList>
    </citation>
    <scope>NUCLEOTIDE SEQUENCE [LARGE SCALE GENOMIC DNA]</scope>
    <source>
        <strain evidence="2 3">MD1</strain>
    </source>
</reference>
<dbReference type="InterPro" id="IPR051840">
    <property type="entry name" value="NifX/NifY_domain"/>
</dbReference>
<dbReference type="InterPro" id="IPR036105">
    <property type="entry name" value="DiNase_FeMo-co_biosyn_sf"/>
</dbReference>
<dbReference type="InterPro" id="IPR003731">
    <property type="entry name" value="Di-Nase_FeMo-co_biosynth"/>
</dbReference>
<dbReference type="RefSeq" id="WP_228352384.1">
    <property type="nucleotide sequence ID" value="NZ_JACEGA010000001.1"/>
</dbReference>
<dbReference type="EMBL" id="JACEGA010000001">
    <property type="protein sequence ID" value="MBB2182681.1"/>
    <property type="molecule type" value="Genomic_DNA"/>
</dbReference>
<evidence type="ECO:0000313" key="2">
    <source>
        <dbReference type="EMBL" id="MBB2182681.1"/>
    </source>
</evidence>
<accession>A0A839K1W4</accession>
<dbReference type="Proteomes" id="UP000574276">
    <property type="component" value="Unassembled WGS sequence"/>
</dbReference>